<protein>
    <submittedName>
        <fullName evidence="1">Uncharacterized protein</fullName>
    </submittedName>
</protein>
<dbReference type="STRING" id="221988.MS1353"/>
<dbReference type="HOGENOM" id="CLU_3185546_0_0_6"/>
<dbReference type="KEGG" id="msu:MS1353"/>
<evidence type="ECO:0000313" key="1">
    <source>
        <dbReference type="EMBL" id="AAU37960.1"/>
    </source>
</evidence>
<accession>Q65SV0</accession>
<organism evidence="1 2">
    <name type="scientific">Mannheimia succiniciproducens (strain KCTC 0769BP / MBEL55E)</name>
    <dbReference type="NCBI Taxonomy" id="221988"/>
    <lineage>
        <taxon>Bacteria</taxon>
        <taxon>Pseudomonadati</taxon>
        <taxon>Pseudomonadota</taxon>
        <taxon>Gammaproteobacteria</taxon>
        <taxon>Pasteurellales</taxon>
        <taxon>Pasteurellaceae</taxon>
        <taxon>Basfia</taxon>
    </lineage>
</organism>
<dbReference type="Proteomes" id="UP000000607">
    <property type="component" value="Chromosome"/>
</dbReference>
<proteinExistence type="predicted"/>
<reference evidence="1 2" key="1">
    <citation type="journal article" date="2004" name="Nat. Biotechnol.">
        <title>The genome sequence of the capnophilic rumen bacterium Mannheimia succiniciproducens.</title>
        <authorList>
            <person name="Hong S.H."/>
            <person name="Kim J.S."/>
            <person name="Lee S.Y."/>
            <person name="In Y.H."/>
            <person name="Choi S.S."/>
            <person name="Rih J.-K."/>
            <person name="Kim C.H."/>
            <person name="Jeong H."/>
            <person name="Hur C.G."/>
            <person name="Kim J.J."/>
        </authorList>
    </citation>
    <scope>NUCLEOTIDE SEQUENCE [LARGE SCALE GENOMIC DNA]</scope>
    <source>
        <strain evidence="2">KCTC 0769BP / MBEL55E</strain>
    </source>
</reference>
<dbReference type="EMBL" id="AE016827">
    <property type="protein sequence ID" value="AAU37960.1"/>
    <property type="molecule type" value="Genomic_DNA"/>
</dbReference>
<gene>
    <name evidence="1" type="ordered locus">MS1353</name>
</gene>
<sequence length="46" mass="5633">MAILGTARKDELTFRQLCVENRLFRMTKRHVFRLDLTKNKLRRSRL</sequence>
<dbReference type="AlphaFoldDB" id="Q65SV0"/>
<evidence type="ECO:0000313" key="2">
    <source>
        <dbReference type="Proteomes" id="UP000000607"/>
    </source>
</evidence>
<name>Q65SV0_MANSM</name>
<keyword evidence="2" id="KW-1185">Reference proteome</keyword>